<accession>A0A842HJW8</accession>
<dbReference type="InterPro" id="IPR008995">
    <property type="entry name" value="Mo/tungstate-bd_C_term_dom"/>
</dbReference>
<dbReference type="Gene3D" id="3.40.50.300">
    <property type="entry name" value="P-loop containing nucleotide triphosphate hydrolases"/>
    <property type="match status" value="1"/>
</dbReference>
<evidence type="ECO:0000256" key="2">
    <source>
        <dbReference type="ARBA" id="ARBA00022475"/>
    </source>
</evidence>
<evidence type="ECO:0000256" key="5">
    <source>
        <dbReference type="ARBA" id="ARBA00022967"/>
    </source>
</evidence>
<evidence type="ECO:0000256" key="3">
    <source>
        <dbReference type="ARBA" id="ARBA00022741"/>
    </source>
</evidence>
<dbReference type="NCBIfam" id="TIGR00968">
    <property type="entry name" value="3a0106s01"/>
    <property type="match status" value="1"/>
</dbReference>
<organism evidence="9 10">
    <name type="scientific">Ruficoccus amylovorans</name>
    <dbReference type="NCBI Taxonomy" id="1804625"/>
    <lineage>
        <taxon>Bacteria</taxon>
        <taxon>Pseudomonadati</taxon>
        <taxon>Verrucomicrobiota</taxon>
        <taxon>Opitutia</taxon>
        <taxon>Puniceicoccales</taxon>
        <taxon>Cerasicoccaceae</taxon>
        <taxon>Ruficoccus</taxon>
    </lineage>
</organism>
<dbReference type="InterPro" id="IPR005666">
    <property type="entry name" value="Sulph_transpt1"/>
</dbReference>
<dbReference type="PANTHER" id="PTHR42781:SF4">
    <property type="entry name" value="SPERMIDINE_PUTRESCINE IMPORT ATP-BINDING PROTEIN POTA"/>
    <property type="match status" value="1"/>
</dbReference>
<gene>
    <name evidence="9" type="ORF">H5P28_18370</name>
</gene>
<keyword evidence="6" id="KW-0764">Sulfate transport</keyword>
<dbReference type="SUPFAM" id="SSF52540">
    <property type="entry name" value="P-loop containing nucleoside triphosphate hydrolases"/>
    <property type="match status" value="1"/>
</dbReference>
<dbReference type="PANTHER" id="PTHR42781">
    <property type="entry name" value="SPERMIDINE/PUTRESCINE IMPORT ATP-BINDING PROTEIN POTA"/>
    <property type="match status" value="1"/>
</dbReference>
<name>A0A842HJW8_9BACT</name>
<dbReference type="GO" id="GO:0005524">
    <property type="term" value="F:ATP binding"/>
    <property type="evidence" value="ECO:0007669"/>
    <property type="project" value="UniProtKB-KW"/>
</dbReference>
<dbReference type="InterPro" id="IPR027417">
    <property type="entry name" value="P-loop_NTPase"/>
</dbReference>
<dbReference type="EMBL" id="JACHVB010000063">
    <property type="protein sequence ID" value="MBC2596238.1"/>
    <property type="molecule type" value="Genomic_DNA"/>
</dbReference>
<evidence type="ECO:0000259" key="8">
    <source>
        <dbReference type="PROSITE" id="PS50893"/>
    </source>
</evidence>
<dbReference type="PROSITE" id="PS00211">
    <property type="entry name" value="ABC_TRANSPORTER_1"/>
    <property type="match status" value="1"/>
</dbReference>
<keyword evidence="3" id="KW-0547">Nucleotide-binding</keyword>
<dbReference type="InterPro" id="IPR017871">
    <property type="entry name" value="ABC_transporter-like_CS"/>
</dbReference>
<keyword evidence="2" id="KW-1003">Cell membrane</keyword>
<dbReference type="Pfam" id="PF00005">
    <property type="entry name" value="ABC_tran"/>
    <property type="match status" value="1"/>
</dbReference>
<evidence type="ECO:0000256" key="1">
    <source>
        <dbReference type="ARBA" id="ARBA00022448"/>
    </source>
</evidence>
<dbReference type="GO" id="GO:0043190">
    <property type="term" value="C:ATP-binding cassette (ABC) transporter complex"/>
    <property type="evidence" value="ECO:0007669"/>
    <property type="project" value="InterPro"/>
</dbReference>
<dbReference type="InterPro" id="IPR003439">
    <property type="entry name" value="ABC_transporter-like_ATP-bd"/>
</dbReference>
<keyword evidence="7" id="KW-0472">Membrane</keyword>
<dbReference type="GO" id="GO:0015697">
    <property type="term" value="P:quaternary ammonium group transport"/>
    <property type="evidence" value="ECO:0007669"/>
    <property type="project" value="UniProtKB-ARBA"/>
</dbReference>
<dbReference type="GO" id="GO:0016887">
    <property type="term" value="F:ATP hydrolysis activity"/>
    <property type="evidence" value="ECO:0007669"/>
    <property type="project" value="InterPro"/>
</dbReference>
<keyword evidence="10" id="KW-1185">Reference proteome</keyword>
<reference evidence="9 10" key="1">
    <citation type="submission" date="2020-07" db="EMBL/GenBank/DDBJ databases">
        <authorList>
            <person name="Feng X."/>
        </authorList>
    </citation>
    <scope>NUCLEOTIDE SEQUENCE [LARGE SCALE GENOMIC DNA]</scope>
    <source>
        <strain evidence="9 10">JCM31066</strain>
    </source>
</reference>
<dbReference type="GO" id="GO:0015419">
    <property type="term" value="F:ABC-type sulfate transporter activity"/>
    <property type="evidence" value="ECO:0007669"/>
    <property type="project" value="InterPro"/>
</dbReference>
<dbReference type="Proteomes" id="UP000546464">
    <property type="component" value="Unassembled WGS sequence"/>
</dbReference>
<comment type="caution">
    <text evidence="9">The sequence shown here is derived from an EMBL/GenBank/DDBJ whole genome shotgun (WGS) entry which is preliminary data.</text>
</comment>
<evidence type="ECO:0000313" key="10">
    <source>
        <dbReference type="Proteomes" id="UP000546464"/>
    </source>
</evidence>
<keyword evidence="4" id="KW-0067">ATP-binding</keyword>
<evidence type="ECO:0000256" key="4">
    <source>
        <dbReference type="ARBA" id="ARBA00022840"/>
    </source>
</evidence>
<dbReference type="InterPro" id="IPR050093">
    <property type="entry name" value="ABC_SmlMolc_Importer"/>
</dbReference>
<evidence type="ECO:0000313" key="9">
    <source>
        <dbReference type="EMBL" id="MBC2596238.1"/>
    </source>
</evidence>
<proteinExistence type="predicted"/>
<sequence length="358" mass="39676">MSILATNISKHFGPTAALDDVTLEVESGQLVALVGPSGSGKTTLLRILAGLETPDPGSGEIRFHGENVSGLPVQKRQVGMVFQHYALFRHLSVEQNIAFGLTVKKRVERPTRTAIRAKVDELLHLVQLDGLGKRLPSQLSGGQRQRVALARALAIEPRILLLDEPFGALDAKVRKDLRRWLRHFHESIKLTTVFVTHDQEEALELADEVVVMNRARIAQVGPPQAVFDRPESPFVIEFMGNVNRLEAGMAANGSRPHDQLYVRPHDVEIRPQGEHGTLPARVLHIFSAGSAGRLTLERLTNRELIEAEISRAELDELQLSAGQEVGIRFRHIRLFAKTAEGRQELVENDELAHSLNQG</sequence>
<dbReference type="AlphaFoldDB" id="A0A842HJW8"/>
<dbReference type="SUPFAM" id="SSF50331">
    <property type="entry name" value="MOP-like"/>
    <property type="match status" value="1"/>
</dbReference>
<dbReference type="Pfam" id="PF12857">
    <property type="entry name" value="TOBE_3"/>
    <property type="match status" value="1"/>
</dbReference>
<keyword evidence="5" id="KW-1278">Translocase</keyword>
<dbReference type="InterPro" id="IPR003593">
    <property type="entry name" value="AAA+_ATPase"/>
</dbReference>
<evidence type="ECO:0000256" key="6">
    <source>
        <dbReference type="ARBA" id="ARBA00023032"/>
    </source>
</evidence>
<dbReference type="InterPro" id="IPR024765">
    <property type="entry name" value="TOBE-like"/>
</dbReference>
<feature type="domain" description="ABC transporter" evidence="8">
    <location>
        <begin position="3"/>
        <end position="239"/>
    </location>
</feature>
<dbReference type="FunFam" id="3.40.50.300:FF:000425">
    <property type="entry name" value="Probable ABC transporter, ATP-binding subunit"/>
    <property type="match status" value="1"/>
</dbReference>
<protein>
    <submittedName>
        <fullName evidence="9">TOBE-like domain-containing protein</fullName>
    </submittedName>
</protein>
<keyword evidence="1" id="KW-0813">Transport</keyword>
<dbReference type="SMART" id="SM00382">
    <property type="entry name" value="AAA"/>
    <property type="match status" value="1"/>
</dbReference>
<dbReference type="RefSeq" id="WP_185677151.1">
    <property type="nucleotide sequence ID" value="NZ_JACHVB010000063.1"/>
</dbReference>
<dbReference type="PROSITE" id="PS50893">
    <property type="entry name" value="ABC_TRANSPORTER_2"/>
    <property type="match status" value="1"/>
</dbReference>
<evidence type="ECO:0000256" key="7">
    <source>
        <dbReference type="ARBA" id="ARBA00023136"/>
    </source>
</evidence>